<dbReference type="Proteomes" id="UP000315037">
    <property type="component" value="Unassembled WGS sequence"/>
</dbReference>
<evidence type="ECO:0008006" key="4">
    <source>
        <dbReference type="Google" id="ProtNLM"/>
    </source>
</evidence>
<feature type="region of interest" description="Disordered" evidence="1">
    <location>
        <begin position="262"/>
        <end position="306"/>
    </location>
</feature>
<proteinExistence type="predicted"/>
<gene>
    <name evidence="2" type="ORF">E3202_07480</name>
</gene>
<reference evidence="2 3" key="1">
    <citation type="submission" date="2019-03" db="EMBL/GenBank/DDBJ databases">
        <title>The complete genome sequence of Neokomagataea sp. Jb2 NBRC113641.</title>
        <authorList>
            <person name="Chua K.-O."/>
            <person name="Chan K.-G."/>
            <person name="See-Too W.-S."/>
        </authorList>
    </citation>
    <scope>NUCLEOTIDE SEQUENCE [LARGE SCALE GENOMIC DNA]</scope>
    <source>
        <strain evidence="2 3">Jb2</strain>
    </source>
</reference>
<protein>
    <recommendedName>
        <fullName evidence="4">DUF4412 domain-containing protein</fullName>
    </recommendedName>
</protein>
<sequence>MSVKHGTEPQTGADHKAAEFGLSQLHPQASRQVRLSLGELGGLARAAGLAVVLGGGVAANAQPVNAQPAKTLQQLVASSPAPMPTGPVSTEHPRLTPERDVKVVYRFRTSPQPAGPMKEVTVWFSADGDKLRIEPSSGEAVTLLDRPAQRVTLMSLREKSYIQFLPLHGLRNPFLLDLTMHYTREGMGNVAGQPCRNWAITSPRGRAEACVTDDGVILSEKGVDADGITGELEAVQVTYGPIPSAEFAPPADFRQIQPHARPVQMGAPGMSSAVQGQMPAPVDTSQPPVANDSAGDGTVQHADQPR</sequence>
<accession>A0A506ULY2</accession>
<keyword evidence="3" id="KW-1185">Reference proteome</keyword>
<organism evidence="2 3">
    <name type="scientific">Oecophyllibacter saccharovorans</name>
    <dbReference type="NCBI Taxonomy" id="2558360"/>
    <lineage>
        <taxon>Bacteria</taxon>
        <taxon>Pseudomonadati</taxon>
        <taxon>Pseudomonadota</taxon>
        <taxon>Alphaproteobacteria</taxon>
        <taxon>Acetobacterales</taxon>
        <taxon>Acetobacteraceae</taxon>
        <taxon>Oecophyllibacter</taxon>
    </lineage>
</organism>
<evidence type="ECO:0000313" key="3">
    <source>
        <dbReference type="Proteomes" id="UP000315037"/>
    </source>
</evidence>
<comment type="caution">
    <text evidence="2">The sequence shown here is derived from an EMBL/GenBank/DDBJ whole genome shotgun (WGS) entry which is preliminary data.</text>
</comment>
<evidence type="ECO:0000313" key="2">
    <source>
        <dbReference type="EMBL" id="TPW34325.1"/>
    </source>
</evidence>
<dbReference type="EMBL" id="SORZ01000002">
    <property type="protein sequence ID" value="TPW34325.1"/>
    <property type="molecule type" value="Genomic_DNA"/>
</dbReference>
<feature type="region of interest" description="Disordered" evidence="1">
    <location>
        <begin position="78"/>
        <end position="97"/>
    </location>
</feature>
<dbReference type="AlphaFoldDB" id="A0A506ULY2"/>
<evidence type="ECO:0000256" key="1">
    <source>
        <dbReference type="SAM" id="MobiDB-lite"/>
    </source>
</evidence>
<name>A0A506ULY2_9PROT</name>